<dbReference type="Proteomes" id="UP000276991">
    <property type="component" value="Unassembled WGS sequence"/>
</dbReference>
<organism evidence="3 4">
    <name type="scientific">Acanthocheilonema viteae</name>
    <name type="common">Filarial nematode worm</name>
    <name type="synonym">Dipetalonema viteae</name>
    <dbReference type="NCBI Taxonomy" id="6277"/>
    <lineage>
        <taxon>Eukaryota</taxon>
        <taxon>Metazoa</taxon>
        <taxon>Ecdysozoa</taxon>
        <taxon>Nematoda</taxon>
        <taxon>Chromadorea</taxon>
        <taxon>Rhabditida</taxon>
        <taxon>Spirurina</taxon>
        <taxon>Spiruromorpha</taxon>
        <taxon>Filarioidea</taxon>
        <taxon>Onchocercidae</taxon>
        <taxon>Acanthocheilonema</taxon>
    </lineage>
</organism>
<dbReference type="OrthoDB" id="5846004at2759"/>
<name>A0A498SNY5_ACAVI</name>
<dbReference type="EMBL" id="UPTC01002965">
    <property type="protein sequence ID" value="VBB34036.1"/>
    <property type="molecule type" value="Genomic_DNA"/>
</dbReference>
<sequence>MVIVTAVMIWLVIMCARRKSEGKDLTKASNIVSMPEVRKFKLDLSGKQQEEVDVDLDMQFDDVGIGNEVPITTNASPQLVSNNVLQVIVKKTKGKSERCKKDDKEESTQSSLERQRMSRKNVHSQSGSRIMKDLQEKQWEEPIGGIEVSFFLSHYHLYILISSRILRYYITNAITQMLT</sequence>
<feature type="region of interest" description="Disordered" evidence="1">
    <location>
        <begin position="96"/>
        <end position="129"/>
    </location>
</feature>
<evidence type="ECO:0000256" key="1">
    <source>
        <dbReference type="SAM" id="MobiDB-lite"/>
    </source>
</evidence>
<accession>A0A498SNY5</accession>
<keyword evidence="2" id="KW-0732">Signal</keyword>
<gene>
    <name evidence="3" type="ORF">NAV_LOCUS8827</name>
</gene>
<evidence type="ECO:0000313" key="4">
    <source>
        <dbReference type="Proteomes" id="UP000276991"/>
    </source>
</evidence>
<feature type="compositionally biased region" description="Basic and acidic residues" evidence="1">
    <location>
        <begin position="96"/>
        <end position="107"/>
    </location>
</feature>
<evidence type="ECO:0000313" key="3">
    <source>
        <dbReference type="EMBL" id="VBB34036.1"/>
    </source>
</evidence>
<proteinExistence type="predicted"/>
<reference evidence="3 4" key="1">
    <citation type="submission" date="2018-08" db="EMBL/GenBank/DDBJ databases">
        <authorList>
            <person name="Laetsch R D."/>
            <person name="Stevens L."/>
            <person name="Kumar S."/>
            <person name="Blaxter L. M."/>
        </authorList>
    </citation>
    <scope>NUCLEOTIDE SEQUENCE [LARGE SCALE GENOMIC DNA]</scope>
</reference>
<protein>
    <submittedName>
        <fullName evidence="3">Uncharacterized protein</fullName>
    </submittedName>
</protein>
<dbReference type="AlphaFoldDB" id="A0A498SNY5"/>
<feature type="chain" id="PRO_5019743579" evidence="2">
    <location>
        <begin position="23"/>
        <end position="179"/>
    </location>
</feature>
<keyword evidence="4" id="KW-1185">Reference proteome</keyword>
<feature type="signal peptide" evidence="2">
    <location>
        <begin position="1"/>
        <end position="22"/>
    </location>
</feature>
<evidence type="ECO:0000256" key="2">
    <source>
        <dbReference type="SAM" id="SignalP"/>
    </source>
</evidence>